<evidence type="ECO:0000256" key="2">
    <source>
        <dbReference type="SAM" id="Phobius"/>
    </source>
</evidence>
<feature type="region of interest" description="Disordered" evidence="1">
    <location>
        <begin position="99"/>
        <end position="129"/>
    </location>
</feature>
<keyword evidence="2" id="KW-1133">Transmembrane helix</keyword>
<protein>
    <submittedName>
        <fullName evidence="3">Uncharacterized protein</fullName>
    </submittedName>
</protein>
<evidence type="ECO:0000313" key="3">
    <source>
        <dbReference type="EMBL" id="OQA61736.1"/>
    </source>
</evidence>
<dbReference type="EMBL" id="MWBQ01000009">
    <property type="protein sequence ID" value="OQA61736.1"/>
    <property type="molecule type" value="Genomic_DNA"/>
</dbReference>
<sequence>MSEFEREIFRTILEIVKSGGVHALYGITIYFGFQILKILILGGFVWTIIRLTFSTIREIYSNWLKAKEMRVSLVSKELSENILSTIKSYQDSMASILREISNGCSPPPPPPERVEEVGAQSTQQPKSRK</sequence>
<name>A0A1V5T4N8_9BACT</name>
<keyword evidence="2" id="KW-0472">Membrane</keyword>
<accession>A0A1V5T4N8</accession>
<comment type="caution">
    <text evidence="3">The sequence shown here is derived from an EMBL/GenBank/DDBJ whole genome shotgun (WGS) entry which is preliminary data.</text>
</comment>
<feature type="compositionally biased region" description="Polar residues" evidence="1">
    <location>
        <begin position="119"/>
        <end position="129"/>
    </location>
</feature>
<dbReference type="Proteomes" id="UP000485569">
    <property type="component" value="Unassembled WGS sequence"/>
</dbReference>
<proteinExistence type="predicted"/>
<feature type="transmembrane region" description="Helical" evidence="2">
    <location>
        <begin position="23"/>
        <end position="49"/>
    </location>
</feature>
<gene>
    <name evidence="3" type="ORF">BWY41_00030</name>
</gene>
<keyword evidence="2" id="KW-0812">Transmembrane</keyword>
<reference evidence="3" key="1">
    <citation type="submission" date="2017-02" db="EMBL/GenBank/DDBJ databases">
        <title>Delving into the versatile metabolic prowess of the omnipresent phylum Bacteroidetes.</title>
        <authorList>
            <person name="Nobu M.K."/>
            <person name="Mei R."/>
            <person name="Narihiro T."/>
            <person name="Kuroda K."/>
            <person name="Liu W.-T."/>
        </authorList>
    </citation>
    <scope>NUCLEOTIDE SEQUENCE</scope>
    <source>
        <strain evidence="3">ADurb.Bin276</strain>
    </source>
</reference>
<organism evidence="3">
    <name type="scientific">Candidatus Atribacter allofermentans</name>
    <dbReference type="NCBI Taxonomy" id="1852833"/>
    <lineage>
        <taxon>Bacteria</taxon>
        <taxon>Pseudomonadati</taxon>
        <taxon>Atribacterota</taxon>
        <taxon>Atribacteria</taxon>
        <taxon>Atribacterales</taxon>
        <taxon>Atribacteraceae</taxon>
        <taxon>Atribacter</taxon>
    </lineage>
</organism>
<evidence type="ECO:0000256" key="1">
    <source>
        <dbReference type="SAM" id="MobiDB-lite"/>
    </source>
</evidence>
<dbReference type="AlphaFoldDB" id="A0A1V5T4N8"/>